<protein>
    <submittedName>
        <fullName evidence="1">Metallophosphoesterase</fullName>
    </submittedName>
</protein>
<dbReference type="InterPro" id="IPR029052">
    <property type="entry name" value="Metallo-depent_PP-like"/>
</dbReference>
<keyword evidence="2" id="KW-1185">Reference proteome</keyword>
<gene>
    <name evidence="1" type="ORF">DXZ20_22690</name>
</gene>
<dbReference type="InterPro" id="IPR005235">
    <property type="entry name" value="YmdB-like"/>
</dbReference>
<dbReference type="AlphaFoldDB" id="A0A6M0RRA9"/>
<sequence length="281" mass="31111">MSSMWLLLFLYCLKMRVLFFGDIVGEQAVDQLVTDIPRWRQEHSIDLVIANMENAIVSHPEDLWGGFGISLDVITRLTDAGVDVLTGGNHSWDAPNTDAVMAHPKIVRPGNVTNDLPGRGHITLEVSGELVTVVNLIGDTAAGKRYHTQRPFDYFQAQTFSENSLIIIDYHANTPIEKWSLARVLDGQVMAIMGTHTHEPTLNLYRLPQKTFFVTDVGMNGPTGGVLGMGNRYFLSKENQPDAPVDFDLAPGPLQLGAVIFDNQSGEIVRLCDRNWPGDLL</sequence>
<dbReference type="Gene3D" id="3.60.21.10">
    <property type="match status" value="1"/>
</dbReference>
<dbReference type="EMBL" id="QXHD01000004">
    <property type="protein sequence ID" value="NEZ58400.1"/>
    <property type="molecule type" value="Genomic_DNA"/>
</dbReference>
<dbReference type="SUPFAM" id="SSF56300">
    <property type="entry name" value="Metallo-dependent phosphatases"/>
    <property type="match status" value="1"/>
</dbReference>
<dbReference type="Proteomes" id="UP000481033">
    <property type="component" value="Unassembled WGS sequence"/>
</dbReference>
<dbReference type="PANTHER" id="PTHR36303:SF1">
    <property type="entry name" value="2',3'-CYCLIC-NUCLEOTIDE 2'-PHOSPHODIESTERASE"/>
    <property type="match status" value="1"/>
</dbReference>
<reference evidence="1 2" key="1">
    <citation type="journal article" date="2020" name="Microb. Ecol.">
        <title>Ecogenomics of the Marine Benthic Filamentous Cyanobacterium Adonisia.</title>
        <authorList>
            <person name="Walter J.M."/>
            <person name="Coutinho F.H."/>
            <person name="Leomil L."/>
            <person name="Hargreaves P.I."/>
            <person name="Campeao M.E."/>
            <person name="Vieira V.V."/>
            <person name="Silva B.S."/>
            <person name="Fistarol G.O."/>
            <person name="Salomon P.S."/>
            <person name="Sawabe T."/>
            <person name="Mino S."/>
            <person name="Hosokawa M."/>
            <person name="Miyashita H."/>
            <person name="Maruyama F."/>
            <person name="van Verk M.C."/>
            <person name="Dutilh B.E."/>
            <person name="Thompson C.C."/>
            <person name="Thompson F.L."/>
        </authorList>
    </citation>
    <scope>NUCLEOTIDE SEQUENCE [LARGE SCALE GENOMIC DNA]</scope>
    <source>
        <strain evidence="1 2">CCMR0081</strain>
    </source>
</reference>
<comment type="caution">
    <text evidence="1">The sequence shown here is derived from an EMBL/GenBank/DDBJ whole genome shotgun (WGS) entry which is preliminary data.</text>
</comment>
<organism evidence="1 2">
    <name type="scientific">Adonisia turfae CCMR0081</name>
    <dbReference type="NCBI Taxonomy" id="2292702"/>
    <lineage>
        <taxon>Bacteria</taxon>
        <taxon>Bacillati</taxon>
        <taxon>Cyanobacteriota</taxon>
        <taxon>Adonisia</taxon>
        <taxon>Adonisia turfae</taxon>
    </lineage>
</organism>
<proteinExistence type="predicted"/>
<name>A0A6M0RRA9_9CYAN</name>
<dbReference type="PANTHER" id="PTHR36303">
    <property type="entry name" value="2',3'-CYCLIC-NUCLEOTIDE 2'-PHOSPHODIESTERASE"/>
    <property type="match status" value="1"/>
</dbReference>
<dbReference type="GO" id="GO:0004113">
    <property type="term" value="F:2',3'-cyclic-nucleotide 3'-phosphodiesterase activity"/>
    <property type="evidence" value="ECO:0007669"/>
    <property type="project" value="TreeGrafter"/>
</dbReference>
<evidence type="ECO:0000313" key="1">
    <source>
        <dbReference type="EMBL" id="NEZ58400.1"/>
    </source>
</evidence>
<evidence type="ECO:0000313" key="2">
    <source>
        <dbReference type="Proteomes" id="UP000481033"/>
    </source>
</evidence>
<dbReference type="Pfam" id="PF13277">
    <property type="entry name" value="YmdB"/>
    <property type="match status" value="1"/>
</dbReference>
<accession>A0A6M0RRA9</accession>